<dbReference type="EMBL" id="AVOT02059534">
    <property type="protein sequence ID" value="MBW0553192.1"/>
    <property type="molecule type" value="Genomic_DNA"/>
</dbReference>
<dbReference type="Proteomes" id="UP000765509">
    <property type="component" value="Unassembled WGS sequence"/>
</dbReference>
<keyword evidence="4" id="KW-1185">Reference proteome</keyword>
<feature type="non-terminal residue" evidence="3">
    <location>
        <position position="1"/>
    </location>
</feature>
<keyword evidence="1" id="KW-0175">Coiled coil</keyword>
<feature type="compositionally biased region" description="Polar residues" evidence="2">
    <location>
        <begin position="278"/>
        <end position="292"/>
    </location>
</feature>
<comment type="caution">
    <text evidence="3">The sequence shown here is derived from an EMBL/GenBank/DDBJ whole genome shotgun (WGS) entry which is preliminary data.</text>
</comment>
<sequence length="292" mass="33483">VPNDGKFPPKCLVREFQNEQEELKRKLEEKNKEEQQKKKEKLISSISIDNWGDWEPPCLSTGLDEPFRGAVHTVVGRPFLADNGTRLKHSQQQGKILSYKESDGRRLCIPICTPKSKGWNTGPPRGIEMCNVARITELKNEGPKSKSPPKKFQFDIEEKKNYSRKKTNESIYHVEEEKPQKIELLLVSSQRISKLDNNDPLLHPKFENTYSSNMESSTIEVEPVQKKGSKPKQLVKMVSNRYGKNAQWDFHCPGTQPAIKEEINPTKIENRITEPEVESTNQNLETNLSEEG</sequence>
<reference evidence="3" key="1">
    <citation type="submission" date="2021-03" db="EMBL/GenBank/DDBJ databases">
        <title>Draft genome sequence of rust myrtle Austropuccinia psidii MF-1, a brazilian biotype.</title>
        <authorList>
            <person name="Quecine M.C."/>
            <person name="Pachon D.M.R."/>
            <person name="Bonatelli M.L."/>
            <person name="Correr F.H."/>
            <person name="Franceschini L.M."/>
            <person name="Leite T.F."/>
            <person name="Margarido G.R.A."/>
            <person name="Almeida C.A."/>
            <person name="Ferrarezi J.A."/>
            <person name="Labate C.A."/>
        </authorList>
    </citation>
    <scope>NUCLEOTIDE SEQUENCE</scope>
    <source>
        <strain evidence="3">MF-1</strain>
    </source>
</reference>
<evidence type="ECO:0000313" key="4">
    <source>
        <dbReference type="Proteomes" id="UP000765509"/>
    </source>
</evidence>
<dbReference type="AlphaFoldDB" id="A0A9Q3PA16"/>
<accession>A0A9Q3PA16</accession>
<gene>
    <name evidence="3" type="ORF">O181_092907</name>
</gene>
<organism evidence="3 4">
    <name type="scientific">Austropuccinia psidii MF-1</name>
    <dbReference type="NCBI Taxonomy" id="1389203"/>
    <lineage>
        <taxon>Eukaryota</taxon>
        <taxon>Fungi</taxon>
        <taxon>Dikarya</taxon>
        <taxon>Basidiomycota</taxon>
        <taxon>Pucciniomycotina</taxon>
        <taxon>Pucciniomycetes</taxon>
        <taxon>Pucciniales</taxon>
        <taxon>Sphaerophragmiaceae</taxon>
        <taxon>Austropuccinia</taxon>
    </lineage>
</organism>
<protein>
    <submittedName>
        <fullName evidence="3">Uncharacterized protein</fullName>
    </submittedName>
</protein>
<evidence type="ECO:0000256" key="2">
    <source>
        <dbReference type="SAM" id="MobiDB-lite"/>
    </source>
</evidence>
<feature type="coiled-coil region" evidence="1">
    <location>
        <begin position="13"/>
        <end position="45"/>
    </location>
</feature>
<dbReference type="OrthoDB" id="778454at2759"/>
<feature type="region of interest" description="Disordered" evidence="2">
    <location>
        <begin position="271"/>
        <end position="292"/>
    </location>
</feature>
<name>A0A9Q3PA16_9BASI</name>
<evidence type="ECO:0000256" key="1">
    <source>
        <dbReference type="SAM" id="Coils"/>
    </source>
</evidence>
<evidence type="ECO:0000313" key="3">
    <source>
        <dbReference type="EMBL" id="MBW0553192.1"/>
    </source>
</evidence>
<proteinExistence type="predicted"/>